<sequence>VTVQFLTSSFKSGNVNEYTGRRNSANDSQKPKVAYPFRRSSSIPLNLSSVQETSKIMMSSDKQLPTKLDVAASSP</sequence>
<organism evidence="2">
    <name type="scientific">Arion vulgaris</name>
    <dbReference type="NCBI Taxonomy" id="1028688"/>
    <lineage>
        <taxon>Eukaryota</taxon>
        <taxon>Metazoa</taxon>
        <taxon>Spiralia</taxon>
        <taxon>Lophotrochozoa</taxon>
        <taxon>Mollusca</taxon>
        <taxon>Gastropoda</taxon>
        <taxon>Heterobranchia</taxon>
        <taxon>Euthyneura</taxon>
        <taxon>Panpulmonata</taxon>
        <taxon>Eupulmonata</taxon>
        <taxon>Stylommatophora</taxon>
        <taxon>Helicina</taxon>
        <taxon>Arionoidea</taxon>
        <taxon>Arionidae</taxon>
        <taxon>Arion</taxon>
    </lineage>
</organism>
<evidence type="ECO:0000256" key="1">
    <source>
        <dbReference type="SAM" id="MobiDB-lite"/>
    </source>
</evidence>
<feature type="compositionally biased region" description="Polar residues" evidence="1">
    <location>
        <begin position="16"/>
        <end position="28"/>
    </location>
</feature>
<evidence type="ECO:0000313" key="2">
    <source>
        <dbReference type="EMBL" id="CEK99064.1"/>
    </source>
</evidence>
<feature type="non-terminal residue" evidence="2">
    <location>
        <position position="75"/>
    </location>
</feature>
<feature type="region of interest" description="Disordered" evidence="1">
    <location>
        <begin position="16"/>
        <end position="37"/>
    </location>
</feature>
<feature type="non-terminal residue" evidence="2">
    <location>
        <position position="1"/>
    </location>
</feature>
<reference evidence="2" key="1">
    <citation type="submission" date="2014-12" db="EMBL/GenBank/DDBJ databases">
        <title>Insight into the proteome of Arion vulgaris.</title>
        <authorList>
            <person name="Aradska J."/>
            <person name="Bulat T."/>
            <person name="Smidak R."/>
            <person name="Sarate P."/>
            <person name="Gangsoo J."/>
            <person name="Sialana F."/>
            <person name="Bilban M."/>
            <person name="Lubec G."/>
        </authorList>
    </citation>
    <scope>NUCLEOTIDE SEQUENCE</scope>
    <source>
        <tissue evidence="2">Skin</tissue>
    </source>
</reference>
<name>A0A0B7C0T4_9EUPU</name>
<accession>A0A0B7C0T4</accession>
<dbReference type="EMBL" id="HACG01052193">
    <property type="protein sequence ID" value="CEK99064.1"/>
    <property type="molecule type" value="Transcribed_RNA"/>
</dbReference>
<protein>
    <submittedName>
        <fullName evidence="2">Uncharacterized protein</fullName>
    </submittedName>
</protein>
<proteinExistence type="predicted"/>
<feature type="compositionally biased region" description="Polar residues" evidence="1">
    <location>
        <begin position="54"/>
        <end position="63"/>
    </location>
</feature>
<dbReference type="AlphaFoldDB" id="A0A0B7C0T4"/>
<gene>
    <name evidence="2" type="primary">ORF220306</name>
</gene>
<feature type="region of interest" description="Disordered" evidence="1">
    <location>
        <begin position="54"/>
        <end position="75"/>
    </location>
</feature>